<dbReference type="OMA" id="PLYWWTS"/>
<dbReference type="InterPro" id="IPR007065">
    <property type="entry name" value="HPP"/>
</dbReference>
<organism evidence="3">
    <name type="scientific">Rosellinia necatrix</name>
    <name type="common">White root-rot fungus</name>
    <dbReference type="NCBI Taxonomy" id="77044"/>
    <lineage>
        <taxon>Eukaryota</taxon>
        <taxon>Fungi</taxon>
        <taxon>Dikarya</taxon>
        <taxon>Ascomycota</taxon>
        <taxon>Pezizomycotina</taxon>
        <taxon>Sordariomycetes</taxon>
        <taxon>Xylariomycetidae</taxon>
        <taxon>Xylariales</taxon>
        <taxon>Xylariaceae</taxon>
        <taxon>Rosellinia</taxon>
    </lineage>
</organism>
<name>A0A1W2THR6_ROSNE</name>
<dbReference type="EMBL" id="DF977473">
    <property type="protein sequence ID" value="GAP87684.1"/>
    <property type="molecule type" value="Genomic_DNA"/>
</dbReference>
<feature type="domain" description="HPP transmembrane region" evidence="2">
    <location>
        <begin position="49"/>
        <end position="203"/>
    </location>
</feature>
<dbReference type="OrthoDB" id="2016548at2759"/>
<dbReference type="STRING" id="77044.A0A1W2THR6"/>
<feature type="transmembrane region" description="Helical" evidence="1">
    <location>
        <begin position="108"/>
        <end position="127"/>
    </location>
</feature>
<keyword evidence="4" id="KW-1185">Reference proteome</keyword>
<feature type="transmembrane region" description="Helical" evidence="1">
    <location>
        <begin position="134"/>
        <end position="151"/>
    </location>
</feature>
<keyword evidence="1" id="KW-0812">Transmembrane</keyword>
<gene>
    <name evidence="3" type="ORF">SAMD00023353_2800050</name>
</gene>
<dbReference type="InterPro" id="IPR058581">
    <property type="entry name" value="TM_HPP"/>
</dbReference>
<sequence>MAPLWHVNFNIDDYTNRFIPPPPWHAVPYPVSYFLGHRRHPPARKYGSLLLTLRSLFGVFVGLLLIQVISHQVPWVAAHGPRIVASFGAAAVLEFCAFESPFAQPRNFLISQIIASIVGVSFAKLFHLRSDADWARWVGGALACAITTALMDLTKTVHPPAGATALLAVVDDTAAGLGWRLIALVVLGCTIMLLVALLLNNIFSRFPVYWWTAGNLAALPAEQPSGSSLGDEEKAKSQGTEIVIAQGEVTIPEHIQLTPEERLLLERISNKL</sequence>
<keyword evidence="1" id="KW-1133">Transmembrane helix</keyword>
<evidence type="ECO:0000259" key="2">
    <source>
        <dbReference type="Pfam" id="PF04982"/>
    </source>
</evidence>
<feature type="transmembrane region" description="Helical" evidence="1">
    <location>
        <begin position="48"/>
        <end position="69"/>
    </location>
</feature>
<dbReference type="PANTHER" id="PTHR33741:SF5">
    <property type="entry name" value="TRANSMEMBRANE PROTEIN DDB_G0269096-RELATED"/>
    <property type="match status" value="1"/>
</dbReference>
<feature type="transmembrane region" description="Helical" evidence="1">
    <location>
        <begin position="177"/>
        <end position="199"/>
    </location>
</feature>
<dbReference type="PANTHER" id="PTHR33741">
    <property type="entry name" value="TRANSMEMBRANE PROTEIN DDB_G0269096-RELATED"/>
    <property type="match status" value="1"/>
</dbReference>
<proteinExistence type="predicted"/>
<dbReference type="AlphaFoldDB" id="A0A1W2THR6"/>
<evidence type="ECO:0000313" key="3">
    <source>
        <dbReference type="EMBL" id="GAP87684.1"/>
    </source>
</evidence>
<evidence type="ECO:0000256" key="1">
    <source>
        <dbReference type="SAM" id="Phobius"/>
    </source>
</evidence>
<dbReference type="Pfam" id="PF04982">
    <property type="entry name" value="TM_HPP"/>
    <property type="match status" value="1"/>
</dbReference>
<reference evidence="3" key="1">
    <citation type="submission" date="2016-03" db="EMBL/GenBank/DDBJ databases">
        <title>Draft genome sequence of Rosellinia necatrix.</title>
        <authorList>
            <person name="Kanematsu S."/>
        </authorList>
    </citation>
    <scope>NUCLEOTIDE SEQUENCE [LARGE SCALE GENOMIC DNA]</scope>
    <source>
        <strain evidence="3">W97</strain>
    </source>
</reference>
<evidence type="ECO:0000313" key="4">
    <source>
        <dbReference type="Proteomes" id="UP000054516"/>
    </source>
</evidence>
<protein>
    <submittedName>
        <fullName evidence="3">Putative hpp family protein</fullName>
    </submittedName>
</protein>
<accession>A0A1W2THR6</accession>
<dbReference type="Proteomes" id="UP000054516">
    <property type="component" value="Unassembled WGS sequence"/>
</dbReference>
<keyword evidence="1" id="KW-0472">Membrane</keyword>